<evidence type="ECO:0000313" key="1">
    <source>
        <dbReference type="EMBL" id="GBP33947.1"/>
    </source>
</evidence>
<organism evidence="1 2">
    <name type="scientific">Eumeta variegata</name>
    <name type="common">Bagworm moth</name>
    <name type="synonym">Eumeta japonica</name>
    <dbReference type="NCBI Taxonomy" id="151549"/>
    <lineage>
        <taxon>Eukaryota</taxon>
        <taxon>Metazoa</taxon>
        <taxon>Ecdysozoa</taxon>
        <taxon>Arthropoda</taxon>
        <taxon>Hexapoda</taxon>
        <taxon>Insecta</taxon>
        <taxon>Pterygota</taxon>
        <taxon>Neoptera</taxon>
        <taxon>Endopterygota</taxon>
        <taxon>Lepidoptera</taxon>
        <taxon>Glossata</taxon>
        <taxon>Ditrysia</taxon>
        <taxon>Tineoidea</taxon>
        <taxon>Psychidae</taxon>
        <taxon>Oiketicinae</taxon>
        <taxon>Eumeta</taxon>
    </lineage>
</organism>
<accession>A0A4C1V6Q9</accession>
<dbReference type="EMBL" id="BGZK01000281">
    <property type="protein sequence ID" value="GBP33947.1"/>
    <property type="molecule type" value="Genomic_DNA"/>
</dbReference>
<dbReference type="Proteomes" id="UP000299102">
    <property type="component" value="Unassembled WGS sequence"/>
</dbReference>
<protein>
    <submittedName>
        <fullName evidence="1">Uncharacterized protein</fullName>
    </submittedName>
</protein>
<evidence type="ECO:0000313" key="2">
    <source>
        <dbReference type="Proteomes" id="UP000299102"/>
    </source>
</evidence>
<sequence length="142" mass="15723">MDPRNLESVTESVATEIGVSYRNSHSPNEINGGSCHSTSVRIWYLSVEPDPISFFSQVDHGTAPPLQALTKQFLPSDDTDAPKKPNSPKCNTVMHVGLSQGSRRLDTLDLSCHGERPRGTVSPLCGRKPWRRFVVALEHKTR</sequence>
<name>A0A4C1V6Q9_EUMVA</name>
<comment type="caution">
    <text evidence="1">The sequence shown here is derived from an EMBL/GenBank/DDBJ whole genome shotgun (WGS) entry which is preliminary data.</text>
</comment>
<reference evidence="1 2" key="1">
    <citation type="journal article" date="2019" name="Commun. Biol.">
        <title>The bagworm genome reveals a unique fibroin gene that provides high tensile strength.</title>
        <authorList>
            <person name="Kono N."/>
            <person name="Nakamura H."/>
            <person name="Ohtoshi R."/>
            <person name="Tomita M."/>
            <person name="Numata K."/>
            <person name="Arakawa K."/>
        </authorList>
    </citation>
    <scope>NUCLEOTIDE SEQUENCE [LARGE SCALE GENOMIC DNA]</scope>
</reference>
<proteinExistence type="predicted"/>
<dbReference type="AlphaFoldDB" id="A0A4C1V6Q9"/>
<gene>
    <name evidence="1" type="ORF">EVAR_23294_1</name>
</gene>
<keyword evidence="2" id="KW-1185">Reference proteome</keyword>